<dbReference type="PANTHER" id="PTHR30309:SF0">
    <property type="entry name" value="GLYCEROL-3-PHOSPHATE ACYLTRANSFERASE-RELATED"/>
    <property type="match status" value="1"/>
</dbReference>
<dbReference type="GO" id="GO:0005886">
    <property type="term" value="C:plasma membrane"/>
    <property type="evidence" value="ECO:0007669"/>
    <property type="project" value="UniProtKB-SubCell"/>
</dbReference>
<dbReference type="Proteomes" id="UP000823927">
    <property type="component" value="Unassembled WGS sequence"/>
</dbReference>
<keyword evidence="5 10" id="KW-1133">Transmembrane helix</keyword>
<reference evidence="11" key="2">
    <citation type="journal article" date="2021" name="PeerJ">
        <title>Extensive microbial diversity within the chicken gut microbiome revealed by metagenomics and culture.</title>
        <authorList>
            <person name="Gilroy R."/>
            <person name="Ravi A."/>
            <person name="Getino M."/>
            <person name="Pursley I."/>
            <person name="Horton D.L."/>
            <person name="Alikhan N.F."/>
            <person name="Baker D."/>
            <person name="Gharbi K."/>
            <person name="Hall N."/>
            <person name="Watson M."/>
            <person name="Adriaenssens E.M."/>
            <person name="Foster-Nyarko E."/>
            <person name="Jarju S."/>
            <person name="Secka A."/>
            <person name="Antonio M."/>
            <person name="Oren A."/>
            <person name="Chaudhuri R.R."/>
            <person name="La Ragione R."/>
            <person name="Hildebrand F."/>
            <person name="Pallen M.J."/>
        </authorList>
    </citation>
    <scope>NUCLEOTIDE SEQUENCE</scope>
    <source>
        <strain evidence="11">CHK178-757</strain>
    </source>
</reference>
<dbReference type="EC" id="2.3.1.275" evidence="10"/>
<dbReference type="EMBL" id="DVIT01000044">
    <property type="protein sequence ID" value="HIS48077.1"/>
    <property type="molecule type" value="Genomic_DNA"/>
</dbReference>
<dbReference type="GO" id="GO:0008654">
    <property type="term" value="P:phospholipid biosynthetic process"/>
    <property type="evidence" value="ECO:0007669"/>
    <property type="project" value="UniProtKB-UniRule"/>
</dbReference>
<proteinExistence type="inferred from homology"/>
<evidence type="ECO:0000256" key="9">
    <source>
        <dbReference type="ARBA" id="ARBA00023264"/>
    </source>
</evidence>
<dbReference type="NCBIfam" id="TIGR00023">
    <property type="entry name" value="glycerol-3-phosphate 1-O-acyltransferase PlsY"/>
    <property type="match status" value="1"/>
</dbReference>
<dbReference type="AlphaFoldDB" id="A0A9D1F6H9"/>
<evidence type="ECO:0000313" key="12">
    <source>
        <dbReference type="Proteomes" id="UP000823927"/>
    </source>
</evidence>
<keyword evidence="1 10" id="KW-1003">Cell membrane</keyword>
<comment type="function">
    <text evidence="10">Catalyzes the transfer of an acyl group from acyl-phosphate (acyl-PO(4)) to glycerol-3-phosphate (G3P) to form lysophosphatidic acid (LPA). This enzyme utilizes acyl-phosphate as fatty acyl donor, but not acyl-CoA or acyl-ACP.</text>
</comment>
<gene>
    <name evidence="10 11" type="primary">plsY</name>
    <name evidence="11" type="ORF">IAB46_11120</name>
</gene>
<keyword evidence="8 10" id="KW-0594">Phospholipid biosynthesis</keyword>
<dbReference type="GO" id="GO:0043772">
    <property type="term" value="F:acyl-phosphate glycerol-3-phosphate acyltransferase activity"/>
    <property type="evidence" value="ECO:0007669"/>
    <property type="project" value="UniProtKB-UniRule"/>
</dbReference>
<keyword evidence="11" id="KW-0012">Acyltransferase</keyword>
<comment type="subunit">
    <text evidence="10">Probably interacts with PlsX.</text>
</comment>
<comment type="pathway">
    <text evidence="10">Lipid metabolism; phospholipid metabolism.</text>
</comment>
<protein>
    <recommendedName>
        <fullName evidence="10">Glycerol-3-phosphate acyltransferase</fullName>
    </recommendedName>
    <alternativeName>
        <fullName evidence="10">Acyl-PO4 G3P acyltransferase</fullName>
    </alternativeName>
    <alternativeName>
        <fullName evidence="10">Acyl-phosphate--glycerol-3-phosphate acyltransferase</fullName>
    </alternativeName>
    <alternativeName>
        <fullName evidence="10">G3P acyltransferase</fullName>
        <shortName evidence="10">GPAT</shortName>
        <ecNumber evidence="10">2.3.1.275</ecNumber>
    </alternativeName>
    <alternativeName>
        <fullName evidence="10">Lysophosphatidic acid synthase</fullName>
        <shortName evidence="10">LPA synthase</shortName>
    </alternativeName>
</protein>
<feature type="transmembrane region" description="Helical" evidence="10">
    <location>
        <begin position="83"/>
        <end position="103"/>
    </location>
</feature>
<accession>A0A9D1F6H9</accession>
<dbReference type="Pfam" id="PF02660">
    <property type="entry name" value="G3P_acyltransf"/>
    <property type="match status" value="1"/>
</dbReference>
<evidence type="ECO:0000256" key="4">
    <source>
        <dbReference type="ARBA" id="ARBA00022692"/>
    </source>
</evidence>
<keyword evidence="7 10" id="KW-0472">Membrane</keyword>
<dbReference type="SMART" id="SM01207">
    <property type="entry name" value="G3P_acyltransf"/>
    <property type="match status" value="1"/>
</dbReference>
<comment type="similarity">
    <text evidence="10">Belongs to the PlsY family.</text>
</comment>
<reference evidence="11" key="1">
    <citation type="submission" date="2020-10" db="EMBL/GenBank/DDBJ databases">
        <authorList>
            <person name="Gilroy R."/>
        </authorList>
    </citation>
    <scope>NUCLEOTIDE SEQUENCE</scope>
    <source>
        <strain evidence="11">CHK178-757</strain>
    </source>
</reference>
<feature type="transmembrane region" description="Helical" evidence="10">
    <location>
        <begin position="6"/>
        <end position="25"/>
    </location>
</feature>
<name>A0A9D1F6H9_9FIRM</name>
<sequence length="207" mass="23444">MIVEIIICLVIGYIFGCFQTGYFYGRLHGIDIHKYGSGNVGTTNTMRVMGKKAGYITYFGDAIKAILAILLVRFVIYPNNPDNLLLTMYTGFGVVLGHNYPFYLKFKGGKGIAVTSAVMAAFDVRFIIPGFIGFFLTFFLTRYVSVSSLVLAALFPVFVLIFYPGQWHLFFVSLAFCAMAFWRHRSNIVRLINGTENRFDKKNKKKE</sequence>
<evidence type="ECO:0000256" key="1">
    <source>
        <dbReference type="ARBA" id="ARBA00022475"/>
    </source>
</evidence>
<keyword evidence="3 10" id="KW-0808">Transferase</keyword>
<dbReference type="HAMAP" id="MF_01043">
    <property type="entry name" value="PlsY"/>
    <property type="match status" value="1"/>
</dbReference>
<organism evidence="11 12">
    <name type="scientific">Candidatus Scybalocola faecigallinarum</name>
    <dbReference type="NCBI Taxonomy" id="2840941"/>
    <lineage>
        <taxon>Bacteria</taxon>
        <taxon>Bacillati</taxon>
        <taxon>Bacillota</taxon>
        <taxon>Clostridia</taxon>
        <taxon>Lachnospirales</taxon>
        <taxon>Lachnospiraceae</taxon>
        <taxon>Lachnospiraceae incertae sedis</taxon>
        <taxon>Candidatus Scybalocola (ex Gilroy et al. 2021)</taxon>
    </lineage>
</organism>
<keyword evidence="9 10" id="KW-1208">Phospholipid metabolism</keyword>
<comment type="caution">
    <text evidence="11">The sequence shown here is derived from an EMBL/GenBank/DDBJ whole genome shotgun (WGS) entry which is preliminary data.</text>
</comment>
<evidence type="ECO:0000256" key="3">
    <source>
        <dbReference type="ARBA" id="ARBA00022679"/>
    </source>
</evidence>
<feature type="transmembrane region" description="Helical" evidence="10">
    <location>
        <begin position="55"/>
        <end position="77"/>
    </location>
</feature>
<dbReference type="PANTHER" id="PTHR30309">
    <property type="entry name" value="INNER MEMBRANE PROTEIN YGIH"/>
    <property type="match status" value="1"/>
</dbReference>
<comment type="catalytic activity">
    <reaction evidence="10">
        <text>an acyl phosphate + sn-glycerol 3-phosphate = a 1-acyl-sn-glycero-3-phosphate + phosphate</text>
        <dbReference type="Rhea" id="RHEA:34075"/>
        <dbReference type="ChEBI" id="CHEBI:43474"/>
        <dbReference type="ChEBI" id="CHEBI:57597"/>
        <dbReference type="ChEBI" id="CHEBI:57970"/>
        <dbReference type="ChEBI" id="CHEBI:59918"/>
        <dbReference type="EC" id="2.3.1.275"/>
    </reaction>
</comment>
<evidence type="ECO:0000256" key="2">
    <source>
        <dbReference type="ARBA" id="ARBA00022516"/>
    </source>
</evidence>
<evidence type="ECO:0000256" key="7">
    <source>
        <dbReference type="ARBA" id="ARBA00023136"/>
    </source>
</evidence>
<feature type="transmembrane region" description="Helical" evidence="10">
    <location>
        <begin position="149"/>
        <end position="182"/>
    </location>
</feature>
<comment type="subcellular location">
    <subcellularLocation>
        <location evidence="10">Cell membrane</location>
        <topology evidence="10">Multi-pass membrane protein</topology>
    </subcellularLocation>
</comment>
<feature type="transmembrane region" description="Helical" evidence="10">
    <location>
        <begin position="124"/>
        <end position="143"/>
    </location>
</feature>
<keyword evidence="2 10" id="KW-0444">Lipid biosynthesis</keyword>
<evidence type="ECO:0000256" key="6">
    <source>
        <dbReference type="ARBA" id="ARBA00023098"/>
    </source>
</evidence>
<dbReference type="InterPro" id="IPR003811">
    <property type="entry name" value="G3P_acylTferase_PlsY"/>
</dbReference>
<evidence type="ECO:0000256" key="5">
    <source>
        <dbReference type="ARBA" id="ARBA00022989"/>
    </source>
</evidence>
<keyword evidence="4 10" id="KW-0812">Transmembrane</keyword>
<keyword evidence="6 10" id="KW-0443">Lipid metabolism</keyword>
<evidence type="ECO:0000256" key="10">
    <source>
        <dbReference type="HAMAP-Rule" id="MF_01043"/>
    </source>
</evidence>
<evidence type="ECO:0000313" key="11">
    <source>
        <dbReference type="EMBL" id="HIS48077.1"/>
    </source>
</evidence>
<evidence type="ECO:0000256" key="8">
    <source>
        <dbReference type="ARBA" id="ARBA00023209"/>
    </source>
</evidence>